<evidence type="ECO:0000313" key="1">
    <source>
        <dbReference type="EMBL" id="MPM26797.1"/>
    </source>
</evidence>
<reference evidence="1" key="1">
    <citation type="submission" date="2019-08" db="EMBL/GenBank/DDBJ databases">
        <authorList>
            <person name="Kucharzyk K."/>
            <person name="Murdoch R.W."/>
            <person name="Higgins S."/>
            <person name="Loffler F."/>
        </authorList>
    </citation>
    <scope>NUCLEOTIDE SEQUENCE</scope>
</reference>
<gene>
    <name evidence="1" type="ORF">SDC9_73302</name>
</gene>
<comment type="caution">
    <text evidence="1">The sequence shown here is derived from an EMBL/GenBank/DDBJ whole genome shotgun (WGS) entry which is preliminary data.</text>
</comment>
<name>A0A644YEZ2_9ZZZZ</name>
<organism evidence="1">
    <name type="scientific">bioreactor metagenome</name>
    <dbReference type="NCBI Taxonomy" id="1076179"/>
    <lineage>
        <taxon>unclassified sequences</taxon>
        <taxon>metagenomes</taxon>
        <taxon>ecological metagenomes</taxon>
    </lineage>
</organism>
<proteinExistence type="predicted"/>
<protein>
    <submittedName>
        <fullName evidence="1">Uncharacterized protein</fullName>
    </submittedName>
</protein>
<dbReference type="AlphaFoldDB" id="A0A644YEZ2"/>
<sequence>MGKSNGLAAGEVGGDIGAVHIGLLLVVDENHDDVGLLGSLGGCHDGKAVLLGDSPAFSALVKADDDVAAGIAQVHGMGMALGAIADNGDLLPLQITELAVFFIVKFCHNQTLLFII</sequence>
<accession>A0A644YEZ2</accession>
<dbReference type="EMBL" id="VSSQ01004828">
    <property type="protein sequence ID" value="MPM26797.1"/>
    <property type="molecule type" value="Genomic_DNA"/>
</dbReference>